<name>W7X5C6_TETTS</name>
<organism evidence="2 3">
    <name type="scientific">Tetrahymena thermophila (strain SB210)</name>
    <dbReference type="NCBI Taxonomy" id="312017"/>
    <lineage>
        <taxon>Eukaryota</taxon>
        <taxon>Sar</taxon>
        <taxon>Alveolata</taxon>
        <taxon>Ciliophora</taxon>
        <taxon>Intramacronucleata</taxon>
        <taxon>Oligohymenophorea</taxon>
        <taxon>Hymenostomatida</taxon>
        <taxon>Tetrahymenina</taxon>
        <taxon>Tetrahymenidae</taxon>
        <taxon>Tetrahymena</taxon>
    </lineage>
</organism>
<dbReference type="RefSeq" id="XP_012655903.1">
    <property type="nucleotide sequence ID" value="XM_012800449.1"/>
</dbReference>
<dbReference type="KEGG" id="tet:TTHERM_001049178"/>
<accession>W7X5C6</accession>
<sequence>MSAILSERDIKIFKSNVVSGLFDGVIFGICFGGVYGPVALYQPGIQNLAYKRSIYKYIGKSIIKGAPLVAITRCVGDICDSQQIGPVGKGLITFSVAIAYLSLTKFP</sequence>
<dbReference type="InParanoid" id="W7X5C6"/>
<feature type="transmembrane region" description="Helical" evidence="1">
    <location>
        <begin position="21"/>
        <end position="41"/>
    </location>
</feature>
<keyword evidence="1" id="KW-1133">Transmembrane helix</keyword>
<evidence type="ECO:0000313" key="3">
    <source>
        <dbReference type="Proteomes" id="UP000009168"/>
    </source>
</evidence>
<dbReference type="AlphaFoldDB" id="W7X5C6"/>
<keyword evidence="3" id="KW-1185">Reference proteome</keyword>
<dbReference type="GeneID" id="24441549"/>
<keyword evidence="1" id="KW-0472">Membrane</keyword>
<dbReference type="Proteomes" id="UP000009168">
    <property type="component" value="Unassembled WGS sequence"/>
</dbReference>
<evidence type="ECO:0000256" key="1">
    <source>
        <dbReference type="SAM" id="Phobius"/>
    </source>
</evidence>
<gene>
    <name evidence="2" type="ORF">TTHERM_001049178</name>
</gene>
<proteinExistence type="predicted"/>
<protein>
    <submittedName>
        <fullName evidence="2">AT hook motif protein</fullName>
    </submittedName>
</protein>
<evidence type="ECO:0000313" key="2">
    <source>
        <dbReference type="EMBL" id="EWS71558.1"/>
    </source>
</evidence>
<dbReference type="EMBL" id="GG662375">
    <property type="protein sequence ID" value="EWS71558.1"/>
    <property type="molecule type" value="Genomic_DNA"/>
</dbReference>
<reference evidence="3" key="1">
    <citation type="journal article" date="2006" name="PLoS Biol.">
        <title>Macronuclear genome sequence of the ciliate Tetrahymena thermophila, a model eukaryote.</title>
        <authorList>
            <person name="Eisen J.A."/>
            <person name="Coyne R.S."/>
            <person name="Wu M."/>
            <person name="Wu D."/>
            <person name="Thiagarajan M."/>
            <person name="Wortman J.R."/>
            <person name="Badger J.H."/>
            <person name="Ren Q."/>
            <person name="Amedeo P."/>
            <person name="Jones K.M."/>
            <person name="Tallon L.J."/>
            <person name="Delcher A.L."/>
            <person name="Salzberg S.L."/>
            <person name="Silva J.C."/>
            <person name="Haas B.J."/>
            <person name="Majoros W.H."/>
            <person name="Farzad M."/>
            <person name="Carlton J.M."/>
            <person name="Smith R.K. Jr."/>
            <person name="Garg J."/>
            <person name="Pearlman R.E."/>
            <person name="Karrer K.M."/>
            <person name="Sun L."/>
            <person name="Manning G."/>
            <person name="Elde N.C."/>
            <person name="Turkewitz A.P."/>
            <person name="Asai D.J."/>
            <person name="Wilkes D.E."/>
            <person name="Wang Y."/>
            <person name="Cai H."/>
            <person name="Collins K."/>
            <person name="Stewart B.A."/>
            <person name="Lee S.R."/>
            <person name="Wilamowska K."/>
            <person name="Weinberg Z."/>
            <person name="Ruzzo W.L."/>
            <person name="Wloga D."/>
            <person name="Gaertig J."/>
            <person name="Frankel J."/>
            <person name="Tsao C.-C."/>
            <person name="Gorovsky M.A."/>
            <person name="Keeling P.J."/>
            <person name="Waller R.F."/>
            <person name="Patron N.J."/>
            <person name="Cherry J.M."/>
            <person name="Stover N.A."/>
            <person name="Krieger C.J."/>
            <person name="del Toro C."/>
            <person name="Ryder H.F."/>
            <person name="Williamson S.C."/>
            <person name="Barbeau R.A."/>
            <person name="Hamilton E.P."/>
            <person name="Orias E."/>
        </authorList>
    </citation>
    <scope>NUCLEOTIDE SEQUENCE [LARGE SCALE GENOMIC DNA]</scope>
    <source>
        <strain evidence="3">SB210</strain>
    </source>
</reference>
<keyword evidence="1" id="KW-0812">Transmembrane</keyword>